<evidence type="ECO:0000259" key="1">
    <source>
        <dbReference type="Pfam" id="PF25502"/>
    </source>
</evidence>
<accession>A0A2Z6MBA0</accession>
<dbReference type="Proteomes" id="UP000242715">
    <property type="component" value="Unassembled WGS sequence"/>
</dbReference>
<organism evidence="2 3">
    <name type="scientific">Trifolium subterraneum</name>
    <name type="common">Subterranean clover</name>
    <dbReference type="NCBI Taxonomy" id="3900"/>
    <lineage>
        <taxon>Eukaryota</taxon>
        <taxon>Viridiplantae</taxon>
        <taxon>Streptophyta</taxon>
        <taxon>Embryophyta</taxon>
        <taxon>Tracheophyta</taxon>
        <taxon>Spermatophyta</taxon>
        <taxon>Magnoliopsida</taxon>
        <taxon>eudicotyledons</taxon>
        <taxon>Gunneridae</taxon>
        <taxon>Pentapetalae</taxon>
        <taxon>rosids</taxon>
        <taxon>fabids</taxon>
        <taxon>Fabales</taxon>
        <taxon>Fabaceae</taxon>
        <taxon>Papilionoideae</taxon>
        <taxon>50 kb inversion clade</taxon>
        <taxon>NPAAA clade</taxon>
        <taxon>Hologalegina</taxon>
        <taxon>IRL clade</taxon>
        <taxon>Trifolieae</taxon>
        <taxon>Trifolium</taxon>
    </lineage>
</organism>
<dbReference type="PANTHER" id="PTHR33913:SF3">
    <property type="entry name" value="ALEURONE LAYER MORPHOGENESIS PROTEIN"/>
    <property type="match status" value="1"/>
</dbReference>
<keyword evidence="3" id="KW-1185">Reference proteome</keyword>
<reference evidence="3" key="1">
    <citation type="journal article" date="2017" name="Front. Plant Sci.">
        <title>Climate Clever Clovers: New Paradigm to Reduce the Environmental Footprint of Ruminants by Breeding Low Methanogenic Forages Utilizing Haplotype Variation.</title>
        <authorList>
            <person name="Kaur P."/>
            <person name="Appels R."/>
            <person name="Bayer P.E."/>
            <person name="Keeble-Gagnere G."/>
            <person name="Wang J."/>
            <person name="Hirakawa H."/>
            <person name="Shirasawa K."/>
            <person name="Vercoe P."/>
            <person name="Stefanova K."/>
            <person name="Durmic Z."/>
            <person name="Nichols P."/>
            <person name="Revell C."/>
            <person name="Isobe S.N."/>
            <person name="Edwards D."/>
            <person name="Erskine W."/>
        </authorList>
    </citation>
    <scope>NUCLEOTIDE SEQUENCE [LARGE SCALE GENOMIC DNA]</scope>
    <source>
        <strain evidence="3">cv. Daliak</strain>
    </source>
</reference>
<dbReference type="InterPro" id="IPR057237">
    <property type="entry name" value="DUF7915"/>
</dbReference>
<dbReference type="Pfam" id="PF25502">
    <property type="entry name" value="DUF7915"/>
    <property type="match status" value="1"/>
</dbReference>
<proteinExistence type="predicted"/>
<evidence type="ECO:0000313" key="3">
    <source>
        <dbReference type="Proteomes" id="UP000242715"/>
    </source>
</evidence>
<gene>
    <name evidence="2" type="ORF">TSUD_58670</name>
</gene>
<name>A0A2Z6MBA0_TRISU</name>
<dbReference type="EMBL" id="DF973388">
    <property type="protein sequence ID" value="GAU29101.1"/>
    <property type="molecule type" value="Genomic_DNA"/>
</dbReference>
<sequence>FRGPLLKKSSSSWTVTSVVEYFHVLPYSEIISEWISRETFSNSLQDSKLVEKQFPKHDVTESHASSDGMSIGLDKSCHDTVEAVNQKEINDCDTITRCASVREDQDM</sequence>
<feature type="non-terminal residue" evidence="2">
    <location>
        <position position="1"/>
    </location>
</feature>
<dbReference type="PANTHER" id="PTHR33913">
    <property type="entry name" value="ALEURONE LAYER MORPHOGENESIS PROTEIN"/>
    <property type="match status" value="1"/>
</dbReference>
<dbReference type="OrthoDB" id="1909634at2759"/>
<protein>
    <recommendedName>
        <fullName evidence="1">DUF7915 domain-containing protein</fullName>
    </recommendedName>
</protein>
<feature type="domain" description="DUF7915" evidence="1">
    <location>
        <begin position="2"/>
        <end position="37"/>
    </location>
</feature>
<dbReference type="AlphaFoldDB" id="A0A2Z6MBA0"/>
<evidence type="ECO:0000313" key="2">
    <source>
        <dbReference type="EMBL" id="GAU29101.1"/>
    </source>
</evidence>
<feature type="non-terminal residue" evidence="2">
    <location>
        <position position="107"/>
    </location>
</feature>